<evidence type="ECO:0000259" key="2">
    <source>
        <dbReference type="Pfam" id="PF07653"/>
    </source>
</evidence>
<evidence type="ECO:0000313" key="3">
    <source>
        <dbReference type="EMBL" id="VDM47005.1"/>
    </source>
</evidence>
<proteinExistence type="predicted"/>
<dbReference type="InterPro" id="IPR001452">
    <property type="entry name" value="SH3_domain"/>
</dbReference>
<reference evidence="5" key="1">
    <citation type="submission" date="2016-06" db="UniProtKB">
        <authorList>
            <consortium name="WormBaseParasite"/>
        </authorList>
    </citation>
    <scope>IDENTIFICATION</scope>
</reference>
<dbReference type="Proteomes" id="UP000050794">
    <property type="component" value="Unassembled WGS sequence"/>
</dbReference>
<evidence type="ECO:0000313" key="5">
    <source>
        <dbReference type="WBParaSite" id="TCNE_0001568501-mRNA-1"/>
    </source>
</evidence>
<evidence type="ECO:0000313" key="4">
    <source>
        <dbReference type="Proteomes" id="UP000050794"/>
    </source>
</evidence>
<evidence type="ECO:0000256" key="1">
    <source>
        <dbReference type="ARBA" id="ARBA00022443"/>
    </source>
</evidence>
<sequence>MEILTITPRVKPSTPSGADTSFRLEGAFSKNFPHPPFPKTFSGNCNAVGQCRSGISAQGSSSREGAAHCTQVEARHGTDVSHSRKTFALARAAEDWNGDPDKEQLPTKQGEILKIMERRRTTCKCLNSAGQSGWVPTQKLLRMAPRDHK</sequence>
<name>A0A183V4L4_TOXCA</name>
<keyword evidence="4" id="KW-1185">Reference proteome</keyword>
<dbReference type="Gene3D" id="2.30.30.40">
    <property type="entry name" value="SH3 Domains"/>
    <property type="match status" value="1"/>
</dbReference>
<keyword evidence="1" id="KW-0728">SH3 domain</keyword>
<protein>
    <submittedName>
        <fullName evidence="5">SH3 domain-containing protein</fullName>
    </submittedName>
</protein>
<reference evidence="3 4" key="2">
    <citation type="submission" date="2018-11" db="EMBL/GenBank/DDBJ databases">
        <authorList>
            <consortium name="Pathogen Informatics"/>
        </authorList>
    </citation>
    <scope>NUCLEOTIDE SEQUENCE [LARGE SCALE GENOMIC DNA]</scope>
</reference>
<dbReference type="SUPFAM" id="SSF50044">
    <property type="entry name" value="SH3-domain"/>
    <property type="match status" value="1"/>
</dbReference>
<gene>
    <name evidence="3" type="ORF">TCNE_LOCUS15684</name>
</gene>
<dbReference type="WBParaSite" id="TCNE_0001568501-mRNA-1">
    <property type="protein sequence ID" value="TCNE_0001568501-mRNA-1"/>
    <property type="gene ID" value="TCNE_0001568501"/>
</dbReference>
<organism evidence="4 5">
    <name type="scientific">Toxocara canis</name>
    <name type="common">Canine roundworm</name>
    <dbReference type="NCBI Taxonomy" id="6265"/>
    <lineage>
        <taxon>Eukaryota</taxon>
        <taxon>Metazoa</taxon>
        <taxon>Ecdysozoa</taxon>
        <taxon>Nematoda</taxon>
        <taxon>Chromadorea</taxon>
        <taxon>Rhabditida</taxon>
        <taxon>Spirurina</taxon>
        <taxon>Ascaridomorpha</taxon>
        <taxon>Ascaridoidea</taxon>
        <taxon>Toxocaridae</taxon>
        <taxon>Toxocara</taxon>
    </lineage>
</organism>
<dbReference type="EMBL" id="UYWY01023028">
    <property type="protein sequence ID" value="VDM47005.1"/>
    <property type="molecule type" value="Genomic_DNA"/>
</dbReference>
<dbReference type="InterPro" id="IPR036028">
    <property type="entry name" value="SH3-like_dom_sf"/>
</dbReference>
<accession>A0A183V4L4</accession>
<dbReference type="AlphaFoldDB" id="A0A183V4L4"/>
<feature type="domain" description="SH3" evidence="2">
    <location>
        <begin position="90"/>
        <end position="140"/>
    </location>
</feature>
<dbReference type="Pfam" id="PF07653">
    <property type="entry name" value="SH3_2"/>
    <property type="match status" value="1"/>
</dbReference>